<evidence type="ECO:0000313" key="1">
    <source>
        <dbReference type="EMBL" id="TDR40756.1"/>
    </source>
</evidence>
<dbReference type="GO" id="GO:0009432">
    <property type="term" value="P:SOS response"/>
    <property type="evidence" value="ECO:0007669"/>
    <property type="project" value="TreeGrafter"/>
</dbReference>
<dbReference type="PANTHER" id="PTHR21621:SF0">
    <property type="entry name" value="BETA-CITRYLGLUTAMATE SYNTHASE B-RELATED"/>
    <property type="match status" value="1"/>
</dbReference>
<dbReference type="SUPFAM" id="SSF56059">
    <property type="entry name" value="Glutathione synthetase ATP-binding domain-like"/>
    <property type="match status" value="1"/>
</dbReference>
<dbReference type="GO" id="GO:0018169">
    <property type="term" value="F:ribosomal S6-glutamic acid ligase activity"/>
    <property type="evidence" value="ECO:0007669"/>
    <property type="project" value="TreeGrafter"/>
</dbReference>
<dbReference type="EMBL" id="SNZH01000012">
    <property type="protein sequence ID" value="TDR40756.1"/>
    <property type="molecule type" value="Genomic_DNA"/>
</dbReference>
<dbReference type="PANTHER" id="PTHR21621">
    <property type="entry name" value="RIBOSOMAL PROTEIN S6 MODIFICATION PROTEIN"/>
    <property type="match status" value="1"/>
</dbReference>
<proteinExistence type="predicted"/>
<dbReference type="OrthoDB" id="583309at2"/>
<dbReference type="RefSeq" id="WP_133820127.1">
    <property type="nucleotide sequence ID" value="NZ_SNZH01000012.1"/>
</dbReference>
<sequence>MNILIYSITYDVHVAAVTLALADQGHAVQIIHGSDYPTRSCMSACIDTGHDLRLLHELGQARSVLSDADTVWNRRYVTHELPDDAVHAADHAFASREARSFADGARVALAQRGFWVNSPAAQACARHKLAQLRVARECGLRIPATLISNNKSDVLAFCRRQGGRTIYKPHMPATWLASDNSGNMACLYTAVCNEADLNELPESAFQLSPGIYQGYVEKHYEVRATFFGEEELSLRLESQQQEISRIDWRRGQRGDMQYQPHRLPDAIYQACLQLMRRFGIVSGCFDFIVDSDGEYVFLEVNEGGQFLWVEQRCAEIPMLDTFCDFLVCRDPAYRRKHDSPRLSFAEAYRDPRLKTWLDDNVAAHVPATVWHVSAE</sequence>
<accession>A0A4R6YRP2</accession>
<keyword evidence="2" id="KW-1185">Reference proteome</keyword>
<comment type="caution">
    <text evidence="1">The sequence shown here is derived from an EMBL/GenBank/DDBJ whole genome shotgun (WGS) entry which is preliminary data.</text>
</comment>
<keyword evidence="1" id="KW-0436">Ligase</keyword>
<reference evidence="1 2" key="1">
    <citation type="submission" date="2019-03" db="EMBL/GenBank/DDBJ databases">
        <title>Genomic Encyclopedia of Type Strains, Phase IV (KMG-IV): sequencing the most valuable type-strain genomes for metagenomic binning, comparative biology and taxonomic classification.</title>
        <authorList>
            <person name="Goeker M."/>
        </authorList>
    </citation>
    <scope>NUCLEOTIDE SEQUENCE [LARGE SCALE GENOMIC DNA]</scope>
    <source>
        <strain evidence="1 2">DSM 21667</strain>
    </source>
</reference>
<name>A0A4R6YRP2_9GAMM</name>
<dbReference type="Gene3D" id="3.30.470.20">
    <property type="entry name" value="ATP-grasp fold, B domain"/>
    <property type="match status" value="1"/>
</dbReference>
<dbReference type="AlphaFoldDB" id="A0A4R6YRP2"/>
<evidence type="ECO:0000313" key="2">
    <source>
        <dbReference type="Proteomes" id="UP000295293"/>
    </source>
</evidence>
<dbReference type="Proteomes" id="UP000295293">
    <property type="component" value="Unassembled WGS sequence"/>
</dbReference>
<protein>
    <submittedName>
        <fullName evidence="1">Glutathione synthase/RimK-type ligase-like ATP-grasp enzyme</fullName>
    </submittedName>
</protein>
<dbReference type="GO" id="GO:0005737">
    <property type="term" value="C:cytoplasm"/>
    <property type="evidence" value="ECO:0007669"/>
    <property type="project" value="TreeGrafter"/>
</dbReference>
<organism evidence="1 2">
    <name type="scientific">Tahibacter aquaticus</name>
    <dbReference type="NCBI Taxonomy" id="520092"/>
    <lineage>
        <taxon>Bacteria</taxon>
        <taxon>Pseudomonadati</taxon>
        <taxon>Pseudomonadota</taxon>
        <taxon>Gammaproteobacteria</taxon>
        <taxon>Lysobacterales</taxon>
        <taxon>Rhodanobacteraceae</taxon>
        <taxon>Tahibacter</taxon>
    </lineage>
</organism>
<gene>
    <name evidence="1" type="ORF">DFR29_11270</name>
</gene>